<accession>A0AAU8L0W1</accession>
<reference evidence="2" key="1">
    <citation type="submission" date="2024-06" db="EMBL/GenBank/DDBJ databases">
        <authorList>
            <person name="Gannavaram S."/>
            <person name="Nemani S."/>
            <person name="Datta M."/>
            <person name="Picchiottino A."/>
            <person name="Mereddy A."/>
            <person name="Gannavaram N."/>
            <person name="Honeycutt C."/>
            <person name="Tran D."/>
            <person name="Choi K."/>
            <person name="Srinivasan K."/>
            <person name="Johnson A."/>
        </authorList>
    </citation>
    <scope>NUCLEOTIDE SEQUENCE</scope>
</reference>
<dbReference type="EMBL" id="PP885733">
    <property type="protein sequence ID" value="XCN28297.1"/>
    <property type="molecule type" value="Genomic_DNA"/>
</dbReference>
<proteinExistence type="predicted"/>
<name>A0AAU8L0W1_9CAUD</name>
<evidence type="ECO:0000256" key="1">
    <source>
        <dbReference type="SAM" id="MobiDB-lite"/>
    </source>
</evidence>
<protein>
    <recommendedName>
        <fullName evidence="3">PA14 domain-containing protein</fullName>
    </recommendedName>
</protein>
<feature type="region of interest" description="Disordered" evidence="1">
    <location>
        <begin position="624"/>
        <end position="657"/>
    </location>
</feature>
<organism evidence="2">
    <name type="scientific">Pantoea phage Survivor</name>
    <dbReference type="NCBI Taxonomy" id="3232176"/>
    <lineage>
        <taxon>Viruses</taxon>
        <taxon>Duplodnaviria</taxon>
        <taxon>Heunggongvirae</taxon>
        <taxon>Uroviricota</taxon>
        <taxon>Caudoviricetes</taxon>
    </lineage>
</organism>
<feature type="compositionally biased region" description="Gly residues" evidence="1">
    <location>
        <begin position="633"/>
        <end position="653"/>
    </location>
</feature>
<sequence>MAEMIKVNKKVIHDPMYTPVRKFLTERIAQLEIDGSPEELAISKERYESLIAGDIVIEDVKTFKDGIQRVCIVARKTGFARADIEFKTVKMQEILDDFGIPFVEIADIEALKTFSKTNDKPAVLLWLTYKNTYGVLLTQEAAKTIEGPMEAFGNLFFNQYTTERETLDYIDYDTIESGTVTVTDPSIGAGIYPLFIQELVLNEANLPIITSNLPEFITTSRGNNFTIPNTYWFGGTLDITQTATIEITTGQGYTIPVRSDDKLFINGETIYGSSKEPVTDVIIVRVTHMYQGRPVKRTFRIEVRIEQDTAFDLTFEVTPDTIKASRGDEIQVIVQALFKGQPVTIASPPAKFESPKKYGDLTYVETLPDGKMVYSGKITGTPPGGQESDKDLYAATFNYIDGSTPYEAPAFINLELVRADVMPKFTIKGLTTTLRGYIDDVKKMEVKAFYGDEPVSATELRIRLGSRGDKELIRFDSVEDEAVNYTVIRDSQKPGEEVEDEFDQTFTYLDPFGVRQTVIRTIKIIIQKLSVIEIIPTPPLPRPVTRYQKGGPLWKVMVNGKDETNKMIGLAMVSDETFVKFEGGQWNIIFSGDEDKVVPAKFTWKQPYDGANHDHEFEGEFLVKKWDPNTNPGGDGDGGETGGGGDGDGGGNGNNEDGEVNNAVVVFPMYWGIGGLSSERGQVRFRVYSDGKEITEKAVQVTSRKVMPAGLRDEGVVYDPADGMLVWTYYKVDPIVDGVAKLFYKDPKDANPGPDRLGRMYITANVKQSRVLKVIEISAPDPVIMDKTADATVRISFAGEEIALTDPLLTIKYKPPKQPRKQVTLVNTAASSMTFGYNTLQYPGSSYGAAMEYELSLTDPVTGELQTLDITVPMTIKIPPLDLQYVPSNTVDTRMWETGVMPFKVMCGERDLTGLMGSPYQQGTSNKYVGLGGRNWTIVNAEKEAFTTTVSPRYTYYINSDYPVNYLYVSVIFNIDGWDGITFRADVSPTEIVGKSGTGGEIVGDFVYKYDNVTNGIRLNRSRSVIPDNILIEDPVWDPVREKAIIKYNLIRGYKYPMKLVFEHPTINGTTVDTNYTVDVEWPEGLNLESTQSSITGYHTDVIDFPLVYNFSGVRLKNSDPNLVITYISKPNTATSLVEQLDDKLRISLDQGGAQGTTYDAQAEIRADYTNPEDGQLWDAPIQIPVKIMVPTVKVGANPNMVVNVYNRGQFRVTLVDSRGKTIPITIWSPNGTNNYIAFVAPNQYYVTKGDTTQSVITEFPLTLGYEIGGQSYTLDATVNFQINTFNGIDFTAKSLQTQLNGKAGEQGEAKFEFTYKGDVTHAVTLAKVSSIIPPNLLIGELSNSILPYTLKGQGRDEAVFGFVRANAPANPVEGKDFAVIKLPVISESSDEPFTIVSSDDEIELDWRKTGVLKVVPKYGDYELAANAPGLKYTLRSDGDQGVVVLTPTKEGITLRGELASIPGTKKSYLDLIEVSYDVGTTEPKKQTISFNTRISTPLPTVTNNDVVATEIWARGIFTQSLNFNADPTGGVIAPTTRLKIVPQTVPNQYVEMYTSFSYEVIGAPPTTQTVQIPVTITYTLKGVEGELTHDFNIPLNIKGHTAPRFYCEYSPKVSEGVLDETREVRFRPLLKDQYAPTATFRQDLSTLPAQVEIVDVKKDPNNGEWTIVTLKGIADGVGQAKFVWWSPEAVGPNPDAEDAFTANVECRIMGEPGIEIGDRDNLIVGKHKDTGTYKLEVLFGGIPLNIHGEIGKGLLTITPKAYNATDKNAGVLSITDTGSDTFNYALTGPLYPGHTADTKEILQLSYKYGGQTYTANVEVPLQYTTSDVVITGKNLYPNNVIFQPLQAVTGIKVMCDDVDLASTWTATGTLAQPGVQSKYVKYTGRQYDIISADVTASTKTITTTFASTYRGYPWSGDMDLSFEIGAWDQKTYRVKTSNGVYTFGAYIDDKVTFQLLAEWRNLVNQRSYNAFNPDKTDLQGLIDFEYKGHQNGYDTYEGVVLSAGEVTIPMWFDRQNDTTNYPIGNPPVENYDYALVPFNFKFTEAPLVISAPTALTGGNDDLIGSGTITVKLRTLNIPINDPNLTIEAVNPEVMVIEARNATTVNYRVKLPLDTTIGEKFNPVFKYSYKNPSTGKTHVGEQTVPFTYRNPADYPVLVVSPGFTNQLGGNRWLKLPSTKRVQASGKDITGQVISFTSSSPKTLVEILQPFDPNAQYWLQYVYPMVNGGFPGDTYVTYSYEVPYRDGTVILTDRVNWFFTGQTAPWNPFAGTYSPTPVQVMPGVKGKIEFNLTFRGEATANVNLNTELSDFKGLFTVDSIEKDGVKTIVNFTGIKEGTAATTFVWELPNQDAYEDNYNRGNMSVNFVPGLTIVLPEVPPVWEQWKTYYQPFDVQSGGVSVLNGAADAGTDKTYIERYTQTAQGIMYRVMNAPKEAGVITIKFIILLNHPNFKGTQLEIDAPVNFTAWNGITFEAYLPSTGLWYADDGKPIISIARGRTFTLTMTSKYWDPLYPNGNSASSISYVDQGLMAATPLVQWVSAGAAPANFITTIRGVSNGYVPAKLAVDMKASGNPNGFPPGTEGKNRHTMDVYYEVFEPEFNWAGGTPPAPVVFAFNENGWVERQLFFGRTPINYRTCTITIRAEDQNKVVMGTPVVNYDQDRFFIKNVYDNQFADLETTVQITVTGKVDNVTYTKTWDQPVVLKGKGGSLPELTLDNVTPVSGKTWDRGALPFKMNISGSPLAAPWTVKDVTITPNPLVKMAVNKKDTYVIYGGDKTKPMTQDVVFNVVVTDGAYELTKSVTVKYDIPIYDGVEFILKPIDAYLSALTWYPSDKVVAMAYQNNKTVGVEGTFQGEPFAPRLAQMSAVTVPAAGNNFTITSGNNAGTGNYTWTLQPGLGAPNMPNPIEYKFLISREGKGPGLNGPGVEGIDYAYVPIKVLGYASGKMYPIKVDEVVEGKLGDTVTVNGTFRMGITQANLGAPRVLSFNPPVIVLPTNPYRPGLFYVNFAGPIDKAKVETNVTGTVQDTNTSGSSSTFPLKVIQHTTVEEPTIDQTMDVNVVVSDKGHIPFRVTSKGVNVTDQCKNIQVSGSTYVRDIGNLGTEDVWEVIASEVAGVTSPVKFTFDIVVDGVTFTLEQSINFVIAPFVDNKLDVKPASNQINVGIGKTGALKFTGSWGENPIATTVVYDADNSQLGDLITVQGATPNADGSLTINYTGGAEMKEGEVTFRFKAINGNATPVEGYDWVDVKVNVNVMLTLLEKVEPFETEGKGTVYAPAVLEQQVSYNGVALDNNDPDLKISLSSGAKVAIHEKTANSITYRFLVKQATEVIHAPSVTFEYKGVAVQTVVLKLTQELAAADPIVSEPVLLTVENNNYYKVPFTILSGIDGRDITSTLKIKSILFDGKSQYFNIDENSDTFGVVYFDKKQLDGTAKYEVTVIDGTGEVTVVVDGPMRILPNNKTTGLTAEIISPEGGRGVVIKGQNNVVKAKIMRNGEYVANSLIEVDPTGTGYQRVGEYQSFNLDPDGYTINVVLRTTSDANVTGPWPVPVKFVYIPDKDKTQEAGVTFVVRNFNLLPVGPTELAFVWEEGLDYNNFAMGLGDNYEISPMVYYGATRLRVNQCTWSLVNPNTDFNNSVRITGSNETTIFMIADRTTTVWGGAYLQCTYQGVSKLDWKSFNVFPGKTYVNPKQESTPAPNKTTDFMFSTPTPVLPWNGKQNYTFGDGPRWTSDKTNLLSGRFEFTDPVKNVTTATDLVDAVPDNVGRYHVPVTMTHIPMTVKLMSAVVRGNAKEKPTVKRATAPVANTEWKLPGAPVLATIDDNIVDMGEGVSTTISFRLSQVRASGIYRFAQVMTFVSVDGPADYVSNSIADPATQTQSIILKGKGTIGDVTVNGTVTDEDGYTYPVTLKLKTQAAPQVTFELTDTEIGGYTTETFDVKAVATYQGSNLPLNHADVELSVEPDGIIEIVSTTATTIKVKIVKEVTADEALKVNLVLRAFTEVHKDELTVGIKSALPPLVVTEVTDITGGNGDTGSSSFMLTMGGMVVNLNDPKLTITPADLFEITETKVGSFLYKITAPLGDNGIKSTKVKLVYTQAPGITSETEFDQKVNVTNPADYPRIISNPNFALDPYIYGFTPIIPVVMSGTDNISTECYLTDVASNAWVLKPEGEPVPGKWLWVVDGPVQGQAATKVVTMKLAAPFRGEMVELQFDQSLYWSKWPTIKPTRFEITHSPEPVKALVGDTGEIEFSVKWAGAPTTVLSLSAPSFYGYNFGVPFVRDGKMVVAWTAIAAMQTSPSTAGFVFTKMQVPGIGNNNSYSQVVTFKEKNDILLTFGGTKNIEGGTGAQIGVPFSLTRNGVALTPSTPGVTIATSPTGVLEYVNSSSSNMNFKFMKKVDSDTTDVVKVTVSYLGDTTDDSLTVKTKPAFWVESVPENSLTFKRGNVLMPLTVTAWYGTNKVPANSPDLVYAHKDIDFRGGTDTLQFCKTKLSGTGGGGNAVLTITHKPSGGVFSKQISTSRPDTTSISVVVKSLGSLAGNTTGRLIYTVGVGANDPAVLDNISTVKLISDPDTGNAILTQSVPDFNGTNYQIGFSVTTGWTGKGTRVKGFVHALRPGEDIGWYEIDTIFANVTQVPLTSTLEKATYLAEATPVNVKFRLNQMQGTTNVKVDGATFGAGVPGGEIASVGDITATGDPQFPYQVTVTPTGNIGTGTVTGVARVNGIDYEYRLTVQLDIKRWKLIVSPGSAGETAANPRDIKKNATNGIGMILTYGDDIVKMGNKRYGLTFGAGSMPVSVDRAAIQNGSGFDTVWLNNIANSIITGTNTITITDLDDPTKTATTTIYLKLVDNTSDWRATLSSIDAPGWNEQGQWHAAHAVAPTLGGNYYVKHLEIVPQAGPLEPVISIDPTKIVDLPSPPQGHFRVPMVTGWTGGTVQIRGIVAVEGTYYLDRPATVTIPQSPVVTASANNDVQIQGKVDFTMHQVRGFVNGNWNNNVNLSTIPGITFKNIAFNAAVISEVTNMKQAEDGTFSLEVKIKEDATQAGPIDITATVTIEKVDYPVKVTINVVIPAALVAPDDFPTVVRGNTDNPVTLTQTVYLPN</sequence>
<evidence type="ECO:0008006" key="3">
    <source>
        <dbReference type="Google" id="ProtNLM"/>
    </source>
</evidence>
<evidence type="ECO:0000313" key="2">
    <source>
        <dbReference type="EMBL" id="XCN28297.1"/>
    </source>
</evidence>